<comment type="subcellular location">
    <subcellularLocation>
        <location evidence="1">Membrane</location>
        <topology evidence="1">Multi-pass membrane protein</topology>
    </subcellularLocation>
</comment>
<evidence type="ECO:0000256" key="2">
    <source>
        <dbReference type="ARBA" id="ARBA00022448"/>
    </source>
</evidence>
<accession>A0A1J1H9E4</accession>
<evidence type="ECO:0000313" key="10">
    <source>
        <dbReference type="Proteomes" id="UP000220158"/>
    </source>
</evidence>
<evidence type="ECO:0000256" key="7">
    <source>
        <dbReference type="ARBA" id="ARBA00038475"/>
    </source>
</evidence>
<dbReference type="OrthoDB" id="271506at2759"/>
<feature type="transmembrane region" description="Helical" evidence="8">
    <location>
        <begin position="81"/>
        <end position="102"/>
    </location>
</feature>
<keyword evidence="2" id="KW-0813">Transport</keyword>
<dbReference type="EMBL" id="LN835304">
    <property type="protein sequence ID" value="CRH00222.1"/>
    <property type="molecule type" value="Genomic_DNA"/>
</dbReference>
<feature type="transmembrane region" description="Helical" evidence="8">
    <location>
        <begin position="20"/>
        <end position="40"/>
    </location>
</feature>
<protein>
    <recommendedName>
        <fullName evidence="11">PQ-loop repeat-containing protein</fullName>
    </recommendedName>
</protein>
<dbReference type="PANTHER" id="PTHR12226">
    <property type="entry name" value="MANNOSE-P-DOLICHOL UTILIZATION DEFECT 1 LEC35 -RELATED"/>
    <property type="match status" value="1"/>
</dbReference>
<dbReference type="GO" id="GO:0016020">
    <property type="term" value="C:membrane"/>
    <property type="evidence" value="ECO:0007669"/>
    <property type="project" value="UniProtKB-SubCell"/>
</dbReference>
<dbReference type="VEuPathDB" id="PlasmoDB:PRELSG_0932500"/>
<evidence type="ECO:0000256" key="1">
    <source>
        <dbReference type="ARBA" id="ARBA00004141"/>
    </source>
</evidence>
<proteinExistence type="inferred from homology"/>
<gene>
    <name evidence="9" type="ORF">PRELSG_0932500</name>
</gene>
<dbReference type="InterPro" id="IPR006603">
    <property type="entry name" value="PQ-loop_rpt"/>
</dbReference>
<evidence type="ECO:0008006" key="11">
    <source>
        <dbReference type="Google" id="ProtNLM"/>
    </source>
</evidence>
<evidence type="ECO:0000313" key="9">
    <source>
        <dbReference type="EMBL" id="CRH00222.1"/>
    </source>
</evidence>
<organism evidence="9 10">
    <name type="scientific">Plasmodium relictum</name>
    <dbReference type="NCBI Taxonomy" id="85471"/>
    <lineage>
        <taxon>Eukaryota</taxon>
        <taxon>Sar</taxon>
        <taxon>Alveolata</taxon>
        <taxon>Apicomplexa</taxon>
        <taxon>Aconoidasida</taxon>
        <taxon>Haemosporida</taxon>
        <taxon>Plasmodiidae</taxon>
        <taxon>Plasmodium</taxon>
        <taxon>Plasmodium (Haemamoeba)</taxon>
    </lineage>
</organism>
<evidence type="ECO:0000256" key="8">
    <source>
        <dbReference type="SAM" id="Phobius"/>
    </source>
</evidence>
<feature type="transmembrane region" description="Helical" evidence="8">
    <location>
        <begin position="169"/>
        <end position="188"/>
    </location>
</feature>
<dbReference type="OMA" id="NAQTNDH"/>
<dbReference type="InterPro" id="IPR016817">
    <property type="entry name" value="MannP-dilichol_defect-1"/>
</dbReference>
<dbReference type="PANTHER" id="PTHR12226:SF2">
    <property type="entry name" value="MANNOSE-P-DOLICHOL UTILIZATION DEFECT 1 PROTEIN"/>
    <property type="match status" value="1"/>
</dbReference>
<evidence type="ECO:0000256" key="4">
    <source>
        <dbReference type="ARBA" id="ARBA00022737"/>
    </source>
</evidence>
<feature type="transmembrane region" description="Helical" evidence="8">
    <location>
        <begin position="114"/>
        <end position="132"/>
    </location>
</feature>
<dbReference type="Pfam" id="PF04193">
    <property type="entry name" value="PQ-loop"/>
    <property type="match status" value="2"/>
</dbReference>
<sequence length="214" mass="24759">MKNLNHKVVSEDFYDKQNTISVLNNIFIYSIIVGSCLIKFPQIIKIINNKNVVGISFVTIYLELFIASSLIAFSIKENINIKLFLDVILINTQNIFIVLLMWRYSNKYSKFTKFIKICFYVFLNLYLIFGLPNVLVPFLGLVSAPISCFSKIPQIYLNHKNKNTGNLSLITFFFVFLGNLARIFTIFFSSNNKIYLVNCIFICTLNLTILLQVR</sequence>
<keyword evidence="10" id="KW-1185">Reference proteome</keyword>
<dbReference type="AlphaFoldDB" id="A0A1J1H9E4"/>
<evidence type="ECO:0000256" key="5">
    <source>
        <dbReference type="ARBA" id="ARBA00022989"/>
    </source>
</evidence>
<dbReference type="KEGG" id="prel:PRELSG_0932500"/>
<dbReference type="Proteomes" id="UP000220158">
    <property type="component" value="Chromosome 9"/>
</dbReference>
<evidence type="ECO:0000256" key="3">
    <source>
        <dbReference type="ARBA" id="ARBA00022692"/>
    </source>
</evidence>
<dbReference type="GeneID" id="39736337"/>
<reference evidence="9 10" key="1">
    <citation type="submission" date="2015-04" db="EMBL/GenBank/DDBJ databases">
        <authorList>
            <consortium name="Pathogen Informatics"/>
        </authorList>
    </citation>
    <scope>NUCLEOTIDE SEQUENCE [LARGE SCALE GENOMIC DNA]</scope>
    <source>
        <strain evidence="9 10">SGS1</strain>
    </source>
</reference>
<dbReference type="Gene3D" id="1.20.1280.290">
    <property type="match status" value="1"/>
</dbReference>
<name>A0A1J1H9E4_PLARL</name>
<keyword evidence="6 8" id="KW-0472">Membrane</keyword>
<feature type="transmembrane region" description="Helical" evidence="8">
    <location>
        <begin position="194"/>
        <end position="213"/>
    </location>
</feature>
<dbReference type="RefSeq" id="XP_028533226.1">
    <property type="nucleotide sequence ID" value="XM_028676770.1"/>
</dbReference>
<keyword evidence="5 8" id="KW-1133">Transmembrane helix</keyword>
<feature type="transmembrane region" description="Helical" evidence="8">
    <location>
        <begin position="52"/>
        <end position="75"/>
    </location>
</feature>
<dbReference type="SMART" id="SM00679">
    <property type="entry name" value="CTNS"/>
    <property type="match status" value="2"/>
</dbReference>
<comment type="similarity">
    <text evidence="7">Belongs to the MPDU1 (TC 2.A.43.3) family.</text>
</comment>
<keyword evidence="3 8" id="KW-0812">Transmembrane</keyword>
<evidence type="ECO:0000256" key="6">
    <source>
        <dbReference type="ARBA" id="ARBA00023136"/>
    </source>
</evidence>
<keyword evidence="4" id="KW-0677">Repeat</keyword>